<gene>
    <name evidence="3" type="ORF">DDR33_02260</name>
</gene>
<feature type="domain" description="NAD-dependent epimerase/dehydratase" evidence="2">
    <location>
        <begin position="5"/>
        <end position="104"/>
    </location>
</feature>
<name>A0A2U2PND1_9SPHI</name>
<organism evidence="3 4">
    <name type="scientific">Pararcticibacter amylolyticus</name>
    <dbReference type="NCBI Taxonomy" id="2173175"/>
    <lineage>
        <taxon>Bacteria</taxon>
        <taxon>Pseudomonadati</taxon>
        <taxon>Bacteroidota</taxon>
        <taxon>Sphingobacteriia</taxon>
        <taxon>Sphingobacteriales</taxon>
        <taxon>Sphingobacteriaceae</taxon>
        <taxon>Pararcticibacter</taxon>
    </lineage>
</organism>
<comment type="caution">
    <text evidence="3">The sequence shown here is derived from an EMBL/GenBank/DDBJ whole genome shotgun (WGS) entry which is preliminary data.</text>
</comment>
<reference evidence="3 4" key="1">
    <citation type="submission" date="2018-04" db="EMBL/GenBank/DDBJ databases">
        <title>Pedobacter chongqingensis sp. nov., isolated from a rottenly hemp rope.</title>
        <authorList>
            <person name="Cai Y."/>
        </authorList>
    </citation>
    <scope>NUCLEOTIDE SEQUENCE [LARGE SCALE GENOMIC DNA]</scope>
    <source>
        <strain evidence="3 4">FJ4-8</strain>
    </source>
</reference>
<evidence type="ECO:0000256" key="1">
    <source>
        <dbReference type="ARBA" id="ARBA00004370"/>
    </source>
</evidence>
<dbReference type="InterPro" id="IPR036291">
    <property type="entry name" value="NAD(P)-bd_dom_sf"/>
</dbReference>
<evidence type="ECO:0000313" key="3">
    <source>
        <dbReference type="EMBL" id="PWG82699.1"/>
    </source>
</evidence>
<accession>A0A2U2PND1</accession>
<dbReference type="OrthoDB" id="9798632at2"/>
<dbReference type="AlphaFoldDB" id="A0A2U2PND1"/>
<keyword evidence="4" id="KW-1185">Reference proteome</keyword>
<dbReference type="RefSeq" id="WP_109414117.1">
    <property type="nucleotide sequence ID" value="NZ_QEAS01000001.1"/>
</dbReference>
<proteinExistence type="predicted"/>
<dbReference type="GO" id="GO:0016020">
    <property type="term" value="C:membrane"/>
    <property type="evidence" value="ECO:0007669"/>
    <property type="project" value="UniProtKB-SubCell"/>
</dbReference>
<dbReference type="Gene3D" id="3.40.50.720">
    <property type="entry name" value="NAD(P)-binding Rossmann-like Domain"/>
    <property type="match status" value="1"/>
</dbReference>
<dbReference type="InterPro" id="IPR001509">
    <property type="entry name" value="Epimerase_deHydtase"/>
</dbReference>
<dbReference type="EMBL" id="QEAS01000001">
    <property type="protein sequence ID" value="PWG82699.1"/>
    <property type="molecule type" value="Genomic_DNA"/>
</dbReference>
<protein>
    <recommendedName>
        <fullName evidence="2">NAD-dependent epimerase/dehydratase domain-containing protein</fullName>
    </recommendedName>
</protein>
<evidence type="ECO:0000259" key="2">
    <source>
        <dbReference type="Pfam" id="PF01370"/>
    </source>
</evidence>
<comment type="subcellular location">
    <subcellularLocation>
        <location evidence="1">Membrane</location>
    </subcellularLocation>
</comment>
<sequence>MALKVMITGATGMVGEGVLFECLQNPRVTEILMVNRRHYELQHPKLRELIVQDFFQLDQHAQEIADYDACFFCAGISSVGMKEEKYTHITFDTTLAFARSLLKVNGAMTFCYISGAGTDSSEKSRMMWARVKGRTENTLAALPFKGEYNFRPGAMLPFDGQKNWKSVYRLITKVIKFFAPASVITMHELGNAMINAAVTGYEKQVLEIRDIKALTGKR</sequence>
<dbReference type="Pfam" id="PF01370">
    <property type="entry name" value="Epimerase"/>
    <property type="match status" value="1"/>
</dbReference>
<dbReference type="Proteomes" id="UP000245647">
    <property type="component" value="Unassembled WGS sequence"/>
</dbReference>
<dbReference type="PANTHER" id="PTHR14097">
    <property type="entry name" value="OXIDOREDUCTASE HTATIP2"/>
    <property type="match status" value="1"/>
</dbReference>
<evidence type="ECO:0000313" key="4">
    <source>
        <dbReference type="Proteomes" id="UP000245647"/>
    </source>
</evidence>
<dbReference type="SUPFAM" id="SSF51735">
    <property type="entry name" value="NAD(P)-binding Rossmann-fold domains"/>
    <property type="match status" value="1"/>
</dbReference>
<dbReference type="PANTHER" id="PTHR14097:SF8">
    <property type="entry name" value="NAD(P)-BINDING DOMAIN-CONTAINING PROTEIN"/>
    <property type="match status" value="1"/>
</dbReference>